<dbReference type="Proteomes" id="UP000298663">
    <property type="component" value="Unassembled WGS sequence"/>
</dbReference>
<gene>
    <name evidence="7" type="ORF">L596_011394</name>
</gene>
<evidence type="ECO:0000256" key="3">
    <source>
        <dbReference type="ARBA" id="ARBA00022989"/>
    </source>
</evidence>
<keyword evidence="2 5" id="KW-0812">Transmembrane</keyword>
<feature type="transmembrane region" description="Helical" evidence="5">
    <location>
        <begin position="307"/>
        <end position="333"/>
    </location>
</feature>
<feature type="transmembrane region" description="Helical" evidence="5">
    <location>
        <begin position="197"/>
        <end position="218"/>
    </location>
</feature>
<feature type="transmembrane region" description="Helical" evidence="5">
    <location>
        <begin position="443"/>
        <end position="462"/>
    </location>
</feature>
<feature type="transmembrane region" description="Helical" evidence="5">
    <location>
        <begin position="109"/>
        <end position="129"/>
    </location>
</feature>
<evidence type="ECO:0000256" key="5">
    <source>
        <dbReference type="SAM" id="Phobius"/>
    </source>
</evidence>
<dbReference type="SUPFAM" id="SSF103473">
    <property type="entry name" value="MFS general substrate transporter"/>
    <property type="match status" value="1"/>
</dbReference>
<proteinExistence type="predicted"/>
<dbReference type="InterPro" id="IPR005828">
    <property type="entry name" value="MFS_sugar_transport-like"/>
</dbReference>
<reference evidence="7 8" key="2">
    <citation type="journal article" date="2019" name="G3 (Bethesda)">
        <title>Hybrid Assembly of the Genome of the Entomopathogenic Nematode Steinernema carpocapsae Identifies the X-Chromosome.</title>
        <authorList>
            <person name="Serra L."/>
            <person name="Macchietto M."/>
            <person name="Macias-Munoz A."/>
            <person name="McGill C.J."/>
            <person name="Rodriguez I.M."/>
            <person name="Rodriguez B."/>
            <person name="Murad R."/>
            <person name="Mortazavi A."/>
        </authorList>
    </citation>
    <scope>NUCLEOTIDE SEQUENCE [LARGE SCALE GENOMIC DNA]</scope>
    <source>
        <strain evidence="7 8">ALL</strain>
    </source>
</reference>
<keyword evidence="4 5" id="KW-0472">Membrane</keyword>
<feature type="transmembrane region" description="Helical" evidence="5">
    <location>
        <begin position="170"/>
        <end position="188"/>
    </location>
</feature>
<dbReference type="Gene3D" id="1.20.1250.20">
    <property type="entry name" value="MFS general substrate transporter like domains"/>
    <property type="match status" value="1"/>
</dbReference>
<protein>
    <recommendedName>
        <fullName evidence="6">Major facilitator superfamily (MFS) profile domain-containing protein</fullName>
    </recommendedName>
</protein>
<dbReference type="GO" id="GO:0016020">
    <property type="term" value="C:membrane"/>
    <property type="evidence" value="ECO:0007669"/>
    <property type="project" value="UniProtKB-SubCell"/>
</dbReference>
<feature type="transmembrane region" description="Helical" evidence="5">
    <location>
        <begin position="474"/>
        <end position="492"/>
    </location>
</feature>
<dbReference type="OrthoDB" id="3936150at2759"/>
<accession>A0A4U5NUN0</accession>
<dbReference type="AlphaFoldDB" id="A0A4U5NUN0"/>
<keyword evidence="3 5" id="KW-1133">Transmembrane helix</keyword>
<comment type="caution">
    <text evidence="7">The sequence shown here is derived from an EMBL/GenBank/DDBJ whole genome shotgun (WGS) entry which is preliminary data.</text>
</comment>
<evidence type="ECO:0000259" key="6">
    <source>
        <dbReference type="PROSITE" id="PS50850"/>
    </source>
</evidence>
<dbReference type="InterPro" id="IPR036259">
    <property type="entry name" value="MFS_trans_sf"/>
</dbReference>
<reference evidence="7 8" key="1">
    <citation type="journal article" date="2015" name="Genome Biol.">
        <title>Comparative genomics of Steinernema reveals deeply conserved gene regulatory networks.</title>
        <authorList>
            <person name="Dillman A.R."/>
            <person name="Macchietto M."/>
            <person name="Porter C.F."/>
            <person name="Rogers A."/>
            <person name="Williams B."/>
            <person name="Antoshechkin I."/>
            <person name="Lee M.M."/>
            <person name="Goodwin Z."/>
            <person name="Lu X."/>
            <person name="Lewis E.E."/>
            <person name="Goodrich-Blair H."/>
            <person name="Stock S.P."/>
            <person name="Adams B.J."/>
            <person name="Sternberg P.W."/>
            <person name="Mortazavi A."/>
        </authorList>
    </citation>
    <scope>NUCLEOTIDE SEQUENCE [LARGE SCALE GENOMIC DNA]</scope>
    <source>
        <strain evidence="7 8">ALL</strain>
    </source>
</reference>
<dbReference type="Pfam" id="PF00083">
    <property type="entry name" value="Sugar_tr"/>
    <property type="match status" value="1"/>
</dbReference>
<evidence type="ECO:0000313" key="8">
    <source>
        <dbReference type="Proteomes" id="UP000298663"/>
    </source>
</evidence>
<feature type="transmembrane region" description="Helical" evidence="5">
    <location>
        <begin position="412"/>
        <end position="431"/>
    </location>
</feature>
<dbReference type="PROSITE" id="PS50850">
    <property type="entry name" value="MFS"/>
    <property type="match status" value="1"/>
</dbReference>
<evidence type="ECO:0000256" key="4">
    <source>
        <dbReference type="ARBA" id="ARBA00023136"/>
    </source>
</evidence>
<organism evidence="7 8">
    <name type="scientific">Steinernema carpocapsae</name>
    <name type="common">Entomopathogenic nematode</name>
    <dbReference type="NCBI Taxonomy" id="34508"/>
    <lineage>
        <taxon>Eukaryota</taxon>
        <taxon>Metazoa</taxon>
        <taxon>Ecdysozoa</taxon>
        <taxon>Nematoda</taxon>
        <taxon>Chromadorea</taxon>
        <taxon>Rhabditida</taxon>
        <taxon>Tylenchina</taxon>
        <taxon>Panagrolaimomorpha</taxon>
        <taxon>Strongyloidoidea</taxon>
        <taxon>Steinernematidae</taxon>
        <taxon>Steinernema</taxon>
    </lineage>
</organism>
<feature type="transmembrane region" description="Helical" evidence="5">
    <location>
        <begin position="345"/>
        <end position="366"/>
    </location>
</feature>
<evidence type="ECO:0000256" key="1">
    <source>
        <dbReference type="ARBA" id="ARBA00004141"/>
    </source>
</evidence>
<dbReference type="InterPro" id="IPR020846">
    <property type="entry name" value="MFS_dom"/>
</dbReference>
<dbReference type="GO" id="GO:0022857">
    <property type="term" value="F:transmembrane transporter activity"/>
    <property type="evidence" value="ECO:0007669"/>
    <property type="project" value="InterPro"/>
</dbReference>
<dbReference type="EMBL" id="AZBU02000003">
    <property type="protein sequence ID" value="TKR86894.1"/>
    <property type="molecule type" value="Genomic_DNA"/>
</dbReference>
<sequence>MEDAEEIKEAVKAPKSNLGAFQNFGWYTGLICLVQEFLVLSQLSNMTFMIYGGYSPTVVSCGSTVFTGSDSERCLQLTVARNESDCEPQLEAQFGSVNYEFDLVCQDRILVKNSISIQMFGAMVGALVFGQVSDLFGRKKALMICLVGMLLFSMVSSCVGSLFAFTASRFFVMMFTGGLNSIQSVYIMENVPKKHRVWIPITISYSPNYIVFSIIAYFCGDWRSLTRVSSLVGNVPAILLLCFVHESPRWFVQKGRLEDARRTLIAIDAFNGTHTKKRLAEMEEGLEKEKMIFETQRRKKRYSFIHLFYTWKLTGYIFTLSFALMSASIINYALMFNMDKLSGSIYLNSVFFGFIRYAMNIFTAVFDYFGGHRSGRKVVHNGAMGVTATSLLFIFIVLLFGTSEETAWVTRIATLCACAMCSQLFLVSGIATTELFPTAVRNLAVSFTAILNRIGSILSPHLFTTALLWKPLPYAILLTIIVIELTSFNLFIPETKGTHMVDHMPGPEERIFAKKKKSSVVEELLQKA</sequence>
<evidence type="ECO:0000256" key="2">
    <source>
        <dbReference type="ARBA" id="ARBA00022692"/>
    </source>
</evidence>
<evidence type="ECO:0000313" key="7">
    <source>
        <dbReference type="EMBL" id="TKR86894.1"/>
    </source>
</evidence>
<comment type="subcellular location">
    <subcellularLocation>
        <location evidence="1">Membrane</location>
        <topology evidence="1">Multi-pass membrane protein</topology>
    </subcellularLocation>
</comment>
<feature type="transmembrane region" description="Helical" evidence="5">
    <location>
        <begin position="378"/>
        <end position="400"/>
    </location>
</feature>
<keyword evidence="8" id="KW-1185">Reference proteome</keyword>
<feature type="transmembrane region" description="Helical" evidence="5">
    <location>
        <begin position="141"/>
        <end position="164"/>
    </location>
</feature>
<name>A0A4U5NUN0_STECR</name>
<dbReference type="PANTHER" id="PTHR24064">
    <property type="entry name" value="SOLUTE CARRIER FAMILY 22 MEMBER"/>
    <property type="match status" value="1"/>
</dbReference>
<feature type="domain" description="Major facilitator superfamily (MFS) profile" evidence="6">
    <location>
        <begin position="41"/>
        <end position="496"/>
    </location>
</feature>